<dbReference type="Gene3D" id="1.10.287.130">
    <property type="match status" value="1"/>
</dbReference>
<dbReference type="RefSeq" id="WP_169021371.1">
    <property type="nucleotide sequence ID" value="NZ_JABBMT010000040.1"/>
</dbReference>
<dbReference type="Proteomes" id="UP000570493">
    <property type="component" value="Unassembled WGS sequence"/>
</dbReference>
<keyword evidence="7 14" id="KW-0418">Kinase</keyword>
<evidence type="ECO:0000259" key="13">
    <source>
        <dbReference type="PROSITE" id="PS50885"/>
    </source>
</evidence>
<dbReference type="GO" id="GO:0000155">
    <property type="term" value="F:phosphorelay sensor kinase activity"/>
    <property type="evidence" value="ECO:0007669"/>
    <property type="project" value="InterPro"/>
</dbReference>
<reference evidence="14" key="1">
    <citation type="submission" date="2020-04" db="EMBL/GenBank/DDBJ databases">
        <title>Genome Sequencing for Pseudoaltermonas arctica.</title>
        <authorList>
            <person name="Elkins N.S."/>
        </authorList>
    </citation>
    <scope>NUCLEOTIDE SEQUENCE [LARGE SCALE GENOMIC DNA]</scope>
    <source>
        <strain evidence="14">NEC-BIFX-2020_0012</strain>
    </source>
</reference>
<evidence type="ECO:0000256" key="5">
    <source>
        <dbReference type="ARBA" id="ARBA00022679"/>
    </source>
</evidence>
<evidence type="ECO:0000256" key="3">
    <source>
        <dbReference type="ARBA" id="ARBA00012438"/>
    </source>
</evidence>
<dbReference type="InterPro" id="IPR003594">
    <property type="entry name" value="HATPase_dom"/>
</dbReference>
<evidence type="ECO:0000313" key="15">
    <source>
        <dbReference type="Proteomes" id="UP000570493"/>
    </source>
</evidence>
<dbReference type="CDD" id="cd00082">
    <property type="entry name" value="HisKA"/>
    <property type="match status" value="1"/>
</dbReference>
<feature type="transmembrane region" description="Helical" evidence="11">
    <location>
        <begin position="12"/>
        <end position="34"/>
    </location>
</feature>
<feature type="transmembrane region" description="Helical" evidence="11">
    <location>
        <begin position="169"/>
        <end position="193"/>
    </location>
</feature>
<evidence type="ECO:0000256" key="9">
    <source>
        <dbReference type="ARBA" id="ARBA00023012"/>
    </source>
</evidence>
<keyword evidence="9" id="KW-0902">Two-component regulatory system</keyword>
<comment type="catalytic activity">
    <reaction evidence="1">
        <text>ATP + protein L-histidine = ADP + protein N-phospho-L-histidine.</text>
        <dbReference type="EC" id="2.7.13.3"/>
    </reaction>
</comment>
<organism evidence="14 15">
    <name type="scientific">Pseudoalteromonas arctica</name>
    <dbReference type="NCBI Taxonomy" id="394751"/>
    <lineage>
        <taxon>Bacteria</taxon>
        <taxon>Pseudomonadati</taxon>
        <taxon>Pseudomonadota</taxon>
        <taxon>Gammaproteobacteria</taxon>
        <taxon>Alteromonadales</taxon>
        <taxon>Pseudoalteromonadaceae</taxon>
        <taxon>Pseudoalteromonas</taxon>
    </lineage>
</organism>
<dbReference type="AlphaFoldDB" id="A0A7Y0DVN4"/>
<keyword evidence="10 11" id="KW-0472">Membrane</keyword>
<dbReference type="PRINTS" id="PR00344">
    <property type="entry name" value="BCTRLSENSOR"/>
</dbReference>
<dbReference type="CDD" id="cd00075">
    <property type="entry name" value="HATPase"/>
    <property type="match status" value="1"/>
</dbReference>
<dbReference type="InterPro" id="IPR036097">
    <property type="entry name" value="HisK_dim/P_sf"/>
</dbReference>
<gene>
    <name evidence="14" type="ORF">HHO47_17015</name>
</gene>
<protein>
    <recommendedName>
        <fullName evidence="3">histidine kinase</fullName>
        <ecNumber evidence="3">2.7.13.3</ecNumber>
    </recommendedName>
</protein>
<dbReference type="SUPFAM" id="SSF55874">
    <property type="entry name" value="ATPase domain of HSP90 chaperone/DNA topoisomerase II/histidine kinase"/>
    <property type="match status" value="1"/>
</dbReference>
<dbReference type="SMART" id="SM00387">
    <property type="entry name" value="HATPase_c"/>
    <property type="match status" value="1"/>
</dbReference>
<name>A0A7Y0DVN4_9GAMM</name>
<dbReference type="InterPro" id="IPR004358">
    <property type="entry name" value="Sig_transdc_His_kin-like_C"/>
</dbReference>
<dbReference type="InterPro" id="IPR036890">
    <property type="entry name" value="HATPase_C_sf"/>
</dbReference>
<evidence type="ECO:0000256" key="2">
    <source>
        <dbReference type="ARBA" id="ARBA00004141"/>
    </source>
</evidence>
<accession>A0A7Y0DVN4</accession>
<dbReference type="EC" id="2.7.13.3" evidence="3"/>
<dbReference type="InterPro" id="IPR003661">
    <property type="entry name" value="HisK_dim/P_dom"/>
</dbReference>
<proteinExistence type="predicted"/>
<dbReference type="SUPFAM" id="SSF47384">
    <property type="entry name" value="Homodimeric domain of signal transducing histidine kinase"/>
    <property type="match status" value="1"/>
</dbReference>
<dbReference type="PANTHER" id="PTHR45436">
    <property type="entry name" value="SENSOR HISTIDINE KINASE YKOH"/>
    <property type="match status" value="1"/>
</dbReference>
<dbReference type="PROSITE" id="PS50109">
    <property type="entry name" value="HIS_KIN"/>
    <property type="match status" value="1"/>
</dbReference>
<dbReference type="Pfam" id="PF02518">
    <property type="entry name" value="HATPase_c"/>
    <property type="match status" value="1"/>
</dbReference>
<dbReference type="InterPro" id="IPR003660">
    <property type="entry name" value="HAMP_dom"/>
</dbReference>
<evidence type="ECO:0000256" key="11">
    <source>
        <dbReference type="SAM" id="Phobius"/>
    </source>
</evidence>
<keyword evidence="4" id="KW-0597">Phosphoprotein</keyword>
<evidence type="ECO:0000313" key="14">
    <source>
        <dbReference type="EMBL" id="NMM42464.1"/>
    </source>
</evidence>
<dbReference type="InterPro" id="IPR050428">
    <property type="entry name" value="TCS_sensor_his_kinase"/>
</dbReference>
<dbReference type="PANTHER" id="PTHR45436:SF15">
    <property type="entry name" value="SENSOR HISTIDINE KINASE CUSS"/>
    <property type="match status" value="1"/>
</dbReference>
<evidence type="ECO:0000256" key="6">
    <source>
        <dbReference type="ARBA" id="ARBA00022692"/>
    </source>
</evidence>
<dbReference type="EMBL" id="JABBMT010000040">
    <property type="protein sequence ID" value="NMM42464.1"/>
    <property type="molecule type" value="Genomic_DNA"/>
</dbReference>
<sequence length="462" mass="51042">MNVERNSLARKLFTHFILIGGTVFGAIIFLFYLISYTFSDIAVEMSFKGMSHDITEQLVVDKDSSIRFESNNLVEKWGFDSLYNNLGFRVVDFESNAIIFTSAQTHAKQPIVGMLPNSLDVGFTKGLNGTNVYRTIFNANGKVYALDLVRSDLLGELANEAVMPVITNVATLTMVAAFVVFVIVSFLSVGSLVRPVEDLSAQLSAIKPQQLNKRLNTTNLPAEIAPLVLALNQAMNRVEEGFEEQKRFVANAAHELRTPLAILQTRLEMAKGLSSVKQEVLKDIGFMSRIVEQLLDLSRAQNRQSYEKDNVSLNNVGTDMCMLLAPLAVGNNKDLEFQKSETDFFVSGDKGALSVMVKNLIENAIKHSEIGATIILRIEKDKLFVKDSGPGINQAEKGKIFERFWRKSQSNMGGSGLGLSIVNEICLAHNARIILDTPNELGGSTFCVVFPSIECKRIANDK</sequence>
<dbReference type="SMART" id="SM00388">
    <property type="entry name" value="HisKA"/>
    <property type="match status" value="1"/>
</dbReference>
<evidence type="ECO:0000256" key="4">
    <source>
        <dbReference type="ARBA" id="ARBA00022553"/>
    </source>
</evidence>
<keyword evidence="5" id="KW-0808">Transferase</keyword>
<evidence type="ECO:0000256" key="1">
    <source>
        <dbReference type="ARBA" id="ARBA00000085"/>
    </source>
</evidence>
<comment type="caution">
    <text evidence="14">The sequence shown here is derived from an EMBL/GenBank/DDBJ whole genome shotgun (WGS) entry which is preliminary data.</text>
</comment>
<dbReference type="GO" id="GO:0005886">
    <property type="term" value="C:plasma membrane"/>
    <property type="evidence" value="ECO:0007669"/>
    <property type="project" value="TreeGrafter"/>
</dbReference>
<feature type="domain" description="HAMP" evidence="13">
    <location>
        <begin position="190"/>
        <end position="243"/>
    </location>
</feature>
<keyword evidence="15" id="KW-1185">Reference proteome</keyword>
<evidence type="ECO:0000259" key="12">
    <source>
        <dbReference type="PROSITE" id="PS50109"/>
    </source>
</evidence>
<dbReference type="InterPro" id="IPR005467">
    <property type="entry name" value="His_kinase_dom"/>
</dbReference>
<keyword evidence="8 11" id="KW-1133">Transmembrane helix</keyword>
<dbReference type="Pfam" id="PF00512">
    <property type="entry name" value="HisKA"/>
    <property type="match status" value="1"/>
</dbReference>
<dbReference type="Gene3D" id="3.30.565.10">
    <property type="entry name" value="Histidine kinase-like ATPase, C-terminal domain"/>
    <property type="match status" value="1"/>
</dbReference>
<evidence type="ECO:0000256" key="7">
    <source>
        <dbReference type="ARBA" id="ARBA00022777"/>
    </source>
</evidence>
<evidence type="ECO:0000256" key="8">
    <source>
        <dbReference type="ARBA" id="ARBA00022989"/>
    </source>
</evidence>
<evidence type="ECO:0000256" key="10">
    <source>
        <dbReference type="ARBA" id="ARBA00023136"/>
    </source>
</evidence>
<keyword evidence="6 11" id="KW-0812">Transmembrane</keyword>
<comment type="subcellular location">
    <subcellularLocation>
        <location evidence="2">Membrane</location>
        <topology evidence="2">Multi-pass membrane protein</topology>
    </subcellularLocation>
</comment>
<dbReference type="PROSITE" id="PS50885">
    <property type="entry name" value="HAMP"/>
    <property type="match status" value="1"/>
</dbReference>
<feature type="domain" description="Histidine kinase" evidence="12">
    <location>
        <begin position="251"/>
        <end position="454"/>
    </location>
</feature>